<feature type="region of interest" description="Disordered" evidence="1">
    <location>
        <begin position="237"/>
        <end position="258"/>
    </location>
</feature>
<name>A0A8K1FHF7_PYTOL</name>
<protein>
    <submittedName>
        <fullName evidence="2">Uncharacterized protein</fullName>
    </submittedName>
</protein>
<dbReference type="OrthoDB" id="101690at2759"/>
<evidence type="ECO:0000313" key="3">
    <source>
        <dbReference type="Proteomes" id="UP000794436"/>
    </source>
</evidence>
<proteinExistence type="predicted"/>
<dbReference type="EMBL" id="SPLM01000072">
    <property type="protein sequence ID" value="TMW63855.1"/>
    <property type="molecule type" value="Genomic_DNA"/>
</dbReference>
<evidence type="ECO:0000313" key="2">
    <source>
        <dbReference type="EMBL" id="TMW63855.1"/>
    </source>
</evidence>
<feature type="compositionally biased region" description="Low complexity" evidence="1">
    <location>
        <begin position="248"/>
        <end position="258"/>
    </location>
</feature>
<reference evidence="2" key="1">
    <citation type="submission" date="2019-03" db="EMBL/GenBank/DDBJ databases">
        <title>Long read genome sequence of the mycoparasitic Pythium oligandrum ATCC 38472 isolated from sugarbeet rhizosphere.</title>
        <authorList>
            <person name="Gaulin E."/>
        </authorList>
    </citation>
    <scope>NUCLEOTIDE SEQUENCE</scope>
    <source>
        <strain evidence="2">ATCC 38472_TT</strain>
    </source>
</reference>
<sequence length="315" mass="35446">MEEEDDAALTWKALQAHVDQEAMNASEAEVGDVADFAKLDELPYETGDDEQTEDTLSAHVDSASVEATATDAGIGATSRAKRTRLALAQQQTRFKRKNFSKRLQLLCLQRYADHCKRCGRLPDREECEVLLHQSYAQFVKEDSAHTEQPRFSYPEFLKLIRNRRREMQTRVNSVDPAEEHVRQSNLIVPPSQRNRPTAARGKRKLTEEQVKIEELIRAIDETRASSRLVSEERQMMSHHGDQEGIGNTSQSSGAAAQATAMSRVTLTLSNEPNDLVDTILRLQQETLGIQHVIAERLRSIQQQTRAAQEPSSASV</sequence>
<evidence type="ECO:0000256" key="1">
    <source>
        <dbReference type="SAM" id="MobiDB-lite"/>
    </source>
</evidence>
<gene>
    <name evidence="2" type="ORF">Poli38472_002796</name>
</gene>
<keyword evidence="3" id="KW-1185">Reference proteome</keyword>
<comment type="caution">
    <text evidence="2">The sequence shown here is derived from an EMBL/GenBank/DDBJ whole genome shotgun (WGS) entry which is preliminary data.</text>
</comment>
<organism evidence="2 3">
    <name type="scientific">Pythium oligandrum</name>
    <name type="common">Mycoparasitic fungus</name>
    <dbReference type="NCBI Taxonomy" id="41045"/>
    <lineage>
        <taxon>Eukaryota</taxon>
        <taxon>Sar</taxon>
        <taxon>Stramenopiles</taxon>
        <taxon>Oomycota</taxon>
        <taxon>Peronosporomycetes</taxon>
        <taxon>Pythiales</taxon>
        <taxon>Pythiaceae</taxon>
        <taxon>Pythium</taxon>
    </lineage>
</organism>
<dbReference type="Proteomes" id="UP000794436">
    <property type="component" value="Unassembled WGS sequence"/>
</dbReference>
<accession>A0A8K1FHF7</accession>
<dbReference type="AlphaFoldDB" id="A0A8K1FHF7"/>